<keyword evidence="4" id="KW-0812">Transmembrane</keyword>
<protein>
    <recommendedName>
        <fullName evidence="7">Tat pathway signal sequence</fullName>
    </recommendedName>
</protein>
<comment type="caution">
    <text evidence="5">The sequence shown here is derived from an EMBL/GenBank/DDBJ whole genome shotgun (WGS) entry which is preliminary data.</text>
</comment>
<evidence type="ECO:0000256" key="4">
    <source>
        <dbReference type="SAM" id="Phobius"/>
    </source>
</evidence>
<organism evidence="5 6">
    <name type="scientific">Metarhizium anisopliae (strain ARSEF 549)</name>
    <dbReference type="NCBI Taxonomy" id="3151832"/>
    <lineage>
        <taxon>Eukaryota</taxon>
        <taxon>Fungi</taxon>
        <taxon>Dikarya</taxon>
        <taxon>Ascomycota</taxon>
        <taxon>Pezizomycotina</taxon>
        <taxon>Sordariomycetes</taxon>
        <taxon>Hypocreomycetidae</taxon>
        <taxon>Hypocreales</taxon>
        <taxon>Clavicipitaceae</taxon>
        <taxon>Metarhizium</taxon>
    </lineage>
</organism>
<feature type="transmembrane region" description="Helical" evidence="4">
    <location>
        <begin position="52"/>
        <end position="73"/>
    </location>
</feature>
<evidence type="ECO:0000256" key="2">
    <source>
        <dbReference type="ARBA" id="ARBA00035112"/>
    </source>
</evidence>
<evidence type="ECO:0000313" key="5">
    <source>
        <dbReference type="EMBL" id="KID61453.1"/>
    </source>
</evidence>
<feature type="non-terminal residue" evidence="5">
    <location>
        <position position="1"/>
    </location>
</feature>
<evidence type="ECO:0000256" key="3">
    <source>
        <dbReference type="SAM" id="MobiDB-lite"/>
    </source>
</evidence>
<feature type="compositionally biased region" description="Basic and acidic residues" evidence="3">
    <location>
        <begin position="1"/>
        <end position="10"/>
    </location>
</feature>
<dbReference type="Pfam" id="PF11807">
    <property type="entry name" value="UstYa"/>
    <property type="match status" value="1"/>
</dbReference>
<accession>A0A0B4ETN7</accession>
<proteinExistence type="inferred from homology"/>
<keyword evidence="4" id="KW-1133">Transmembrane helix</keyword>
<evidence type="ECO:0000256" key="1">
    <source>
        <dbReference type="ARBA" id="ARBA00004685"/>
    </source>
</evidence>
<evidence type="ECO:0000313" key="6">
    <source>
        <dbReference type="Proteomes" id="UP000031186"/>
    </source>
</evidence>
<reference evidence="5 6" key="1">
    <citation type="journal article" date="2014" name="Proc. Natl. Acad. Sci. U.S.A.">
        <title>Trajectory and genomic determinants of fungal-pathogen speciation and host adaptation.</title>
        <authorList>
            <person name="Hu X."/>
            <person name="Xiao G."/>
            <person name="Zheng P."/>
            <person name="Shang Y."/>
            <person name="Su Y."/>
            <person name="Zhang X."/>
            <person name="Liu X."/>
            <person name="Zhan S."/>
            <person name="St Leger R.J."/>
            <person name="Wang C."/>
        </authorList>
    </citation>
    <scope>NUCLEOTIDE SEQUENCE [LARGE SCALE GENOMIC DNA]</scope>
    <source>
        <strain evidence="5 6">ARSEF 549</strain>
    </source>
</reference>
<keyword evidence="6" id="KW-1185">Reference proteome</keyword>
<gene>
    <name evidence="5" type="ORF">MAN_09218</name>
</gene>
<dbReference type="InterPro" id="IPR021765">
    <property type="entry name" value="UstYa-like"/>
</dbReference>
<name>A0A0B4ETN7_METAF</name>
<dbReference type="AlphaFoldDB" id="A0A0B4ETN7"/>
<dbReference type="OrthoDB" id="4936991at2759"/>
<dbReference type="PANTHER" id="PTHR33365:SF4">
    <property type="entry name" value="CYCLOCHLOROTINE BIOSYNTHESIS PROTEIN O"/>
    <property type="match status" value="1"/>
</dbReference>
<evidence type="ECO:0008006" key="7">
    <source>
        <dbReference type="Google" id="ProtNLM"/>
    </source>
</evidence>
<dbReference type="HOGENOM" id="CLU_042941_0_2_1"/>
<dbReference type="GO" id="GO:0043386">
    <property type="term" value="P:mycotoxin biosynthetic process"/>
    <property type="evidence" value="ECO:0007669"/>
    <property type="project" value="InterPro"/>
</dbReference>
<dbReference type="Proteomes" id="UP000031186">
    <property type="component" value="Unassembled WGS sequence"/>
</dbReference>
<dbReference type="PANTHER" id="PTHR33365">
    <property type="entry name" value="YALI0B05434P"/>
    <property type="match status" value="1"/>
</dbReference>
<dbReference type="EMBL" id="AZNF01000015">
    <property type="protein sequence ID" value="KID61453.1"/>
    <property type="molecule type" value="Genomic_DNA"/>
</dbReference>
<comment type="similarity">
    <text evidence="2">Belongs to the ustYa family.</text>
</comment>
<feature type="region of interest" description="Disordered" evidence="3">
    <location>
        <begin position="1"/>
        <end position="27"/>
    </location>
</feature>
<dbReference type="VEuPathDB" id="FungiDB:MAN_09218"/>
<comment type="pathway">
    <text evidence="1">Mycotoxin biosynthesis.</text>
</comment>
<keyword evidence="4" id="KW-0472">Membrane</keyword>
<sequence length="324" mass="36187">MSLGHFKEDPVAEMGGDEDDDGLSAHDSQSLLPSSLLFYRSGSWYHRVKRAILNHSVLVSWALNAILLISLVLGKSTARCKASPDDQAGRYSPAEDAVEYVPVLFKLGNSHASSPYQGFPTDETDRLWQELYGGKSVSHRLDAAAPTSSIVGTFIHVDEDAGNRLLNTSVKAPVVGSEKDLMVGLDVFHQLHCLNQIRMAFYPRRYNTSLTNPDGTVKYIQWLHIDHCVESLRQSIMCHSDTSLITYKWLESKKVTEPELEVVHMCRNFDKIQNWASQRTVNLGSKRLHVENGAIVDYTGWGPDPEAVVADDIPSGWNYTIEDL</sequence>